<evidence type="ECO:0000256" key="1">
    <source>
        <dbReference type="ARBA" id="ARBA00004651"/>
    </source>
</evidence>
<dbReference type="EnsemblMetazoa" id="CapteT187612">
    <property type="protein sequence ID" value="CapteP187612"/>
    <property type="gene ID" value="CapteG187612"/>
</dbReference>
<feature type="transmembrane region" description="Helical" evidence="9">
    <location>
        <begin position="25"/>
        <end position="51"/>
    </location>
</feature>
<dbReference type="EMBL" id="KB302615">
    <property type="protein sequence ID" value="ELU04153.1"/>
    <property type="molecule type" value="Genomic_DNA"/>
</dbReference>
<dbReference type="PROSITE" id="PS50262">
    <property type="entry name" value="G_PROTEIN_RECEP_F1_2"/>
    <property type="match status" value="1"/>
</dbReference>
<keyword evidence="4 9" id="KW-1133">Transmembrane helix</keyword>
<dbReference type="PANTHER" id="PTHR24249">
    <property type="entry name" value="HISTAMINE RECEPTOR-RELATED G-PROTEIN COUPLED RECEPTOR"/>
    <property type="match status" value="1"/>
</dbReference>
<evidence type="ECO:0000256" key="2">
    <source>
        <dbReference type="ARBA" id="ARBA00022475"/>
    </source>
</evidence>
<feature type="transmembrane region" description="Helical" evidence="9">
    <location>
        <begin position="186"/>
        <end position="205"/>
    </location>
</feature>
<evidence type="ECO:0000313" key="12">
    <source>
        <dbReference type="EnsemblMetazoa" id="CapteP187612"/>
    </source>
</evidence>
<keyword evidence="8" id="KW-0807">Transducer</keyword>
<dbReference type="EMBL" id="AMQN01001469">
    <property type="status" value="NOT_ANNOTATED_CDS"/>
    <property type="molecule type" value="Genomic_DNA"/>
</dbReference>
<keyword evidence="6 9" id="KW-0472">Membrane</keyword>
<dbReference type="OrthoDB" id="6142583at2759"/>
<keyword evidence="2" id="KW-1003">Cell membrane</keyword>
<reference evidence="13" key="1">
    <citation type="submission" date="2012-12" db="EMBL/GenBank/DDBJ databases">
        <authorList>
            <person name="Hellsten U."/>
            <person name="Grimwood J."/>
            <person name="Chapman J.A."/>
            <person name="Shapiro H."/>
            <person name="Aerts A."/>
            <person name="Otillar R.P."/>
            <person name="Terry A.Y."/>
            <person name="Boore J.L."/>
            <person name="Simakov O."/>
            <person name="Marletaz F."/>
            <person name="Cho S.-J."/>
            <person name="Edsinger-Gonzales E."/>
            <person name="Havlak P."/>
            <person name="Kuo D.-H."/>
            <person name="Larsson T."/>
            <person name="Lv J."/>
            <person name="Arendt D."/>
            <person name="Savage R."/>
            <person name="Osoegawa K."/>
            <person name="de Jong P."/>
            <person name="Lindberg D.R."/>
            <person name="Seaver E.C."/>
            <person name="Weisblat D.A."/>
            <person name="Putnam N.H."/>
            <person name="Grigoriev I.V."/>
            <person name="Rokhsar D.S."/>
        </authorList>
    </citation>
    <scope>NUCLEOTIDE SEQUENCE</scope>
    <source>
        <strain evidence="13">I ESC-2004</strain>
    </source>
</reference>
<comment type="subcellular location">
    <subcellularLocation>
        <location evidence="1">Cell membrane</location>
        <topology evidence="1">Multi-pass membrane protein</topology>
    </subcellularLocation>
</comment>
<dbReference type="OMA" id="TNSCWNV"/>
<evidence type="ECO:0000256" key="8">
    <source>
        <dbReference type="ARBA" id="ARBA00023224"/>
    </source>
</evidence>
<proteinExistence type="predicted"/>
<dbReference type="Gene3D" id="1.20.1070.10">
    <property type="entry name" value="Rhodopsin 7-helix transmembrane proteins"/>
    <property type="match status" value="1"/>
</dbReference>
<keyword evidence="3 9" id="KW-0812">Transmembrane</keyword>
<accession>R7UK28</accession>
<dbReference type="STRING" id="283909.R7UK28"/>
<dbReference type="Proteomes" id="UP000014760">
    <property type="component" value="Unassembled WGS sequence"/>
</dbReference>
<keyword evidence="7" id="KW-0675">Receptor</keyword>
<feature type="transmembrane region" description="Helical" evidence="9">
    <location>
        <begin position="140"/>
        <end position="166"/>
    </location>
</feature>
<keyword evidence="13" id="KW-1185">Reference proteome</keyword>
<evidence type="ECO:0000256" key="4">
    <source>
        <dbReference type="ARBA" id="ARBA00022989"/>
    </source>
</evidence>
<dbReference type="InterPro" id="IPR017452">
    <property type="entry name" value="GPCR_Rhodpsn_7TM"/>
</dbReference>
<evidence type="ECO:0000259" key="10">
    <source>
        <dbReference type="PROSITE" id="PS50262"/>
    </source>
</evidence>
<feature type="transmembrane region" description="Helical" evidence="9">
    <location>
        <begin position="99"/>
        <end position="120"/>
    </location>
</feature>
<protein>
    <recommendedName>
        <fullName evidence="10">G-protein coupled receptors family 1 profile domain-containing protein</fullName>
    </recommendedName>
</protein>
<evidence type="ECO:0000313" key="13">
    <source>
        <dbReference type="Proteomes" id="UP000014760"/>
    </source>
</evidence>
<sequence>MATLNISSPPAALRPSQPTNRDIRIIPVLFVLHGVLGMSIIILNSFLIFVFCRRRPLRSVGSALMVLLAFADQGVGCVLLVPLLHSSWNLHIKQLHCNLIGYFFSTSFSSSLYSILLLSLDRLVFILHPLRYKYICSKRLVGIGVVACWLFCYGFWLFPVLGVGSFHFEQNCVMCMFNWARHPVQWVIYVICLFFGPTLVTGTCYHSVWKISRFHEAGSIRGAEPSQRKASRRSMRTDGKALRTVLVIVGVFYVSWVPFISVSIFEAVQGWVLYGWVHTTMHFFAAINSLWNPLIYIGTNRKFRAAAKELLVACCKRSSPASPTMRPLALEMSALSSERRFVTGEI</sequence>
<feature type="domain" description="G-protein coupled receptors family 1 profile" evidence="10">
    <location>
        <begin position="43"/>
        <end position="296"/>
    </location>
</feature>
<gene>
    <name evidence="11" type="ORF">CAPTEDRAFT_187612</name>
</gene>
<evidence type="ECO:0000256" key="3">
    <source>
        <dbReference type="ARBA" id="ARBA00022692"/>
    </source>
</evidence>
<dbReference type="InterPro" id="IPR050569">
    <property type="entry name" value="TAAR"/>
</dbReference>
<dbReference type="AlphaFoldDB" id="R7UK28"/>
<keyword evidence="5" id="KW-0297">G-protein coupled receptor</keyword>
<dbReference type="SMART" id="SM01381">
    <property type="entry name" value="7TM_GPCR_Srsx"/>
    <property type="match status" value="1"/>
</dbReference>
<dbReference type="GO" id="GO:0004930">
    <property type="term" value="F:G protein-coupled receptor activity"/>
    <property type="evidence" value="ECO:0007669"/>
    <property type="project" value="UniProtKB-KW"/>
</dbReference>
<dbReference type="CDD" id="cd00637">
    <property type="entry name" value="7tm_classA_rhodopsin-like"/>
    <property type="match status" value="1"/>
</dbReference>
<dbReference type="InterPro" id="IPR000276">
    <property type="entry name" value="GPCR_Rhodpsn"/>
</dbReference>
<dbReference type="Pfam" id="PF00001">
    <property type="entry name" value="7tm_1"/>
    <property type="match status" value="1"/>
</dbReference>
<dbReference type="SUPFAM" id="SSF81321">
    <property type="entry name" value="Family A G protein-coupled receptor-like"/>
    <property type="match status" value="1"/>
</dbReference>
<dbReference type="HOGENOM" id="CLU_802256_0_0_1"/>
<name>R7UK28_CAPTE</name>
<evidence type="ECO:0000256" key="9">
    <source>
        <dbReference type="SAM" id="Phobius"/>
    </source>
</evidence>
<evidence type="ECO:0000256" key="7">
    <source>
        <dbReference type="ARBA" id="ARBA00023170"/>
    </source>
</evidence>
<organism evidence="11">
    <name type="scientific">Capitella teleta</name>
    <name type="common">Polychaete worm</name>
    <dbReference type="NCBI Taxonomy" id="283909"/>
    <lineage>
        <taxon>Eukaryota</taxon>
        <taxon>Metazoa</taxon>
        <taxon>Spiralia</taxon>
        <taxon>Lophotrochozoa</taxon>
        <taxon>Annelida</taxon>
        <taxon>Polychaeta</taxon>
        <taxon>Sedentaria</taxon>
        <taxon>Scolecida</taxon>
        <taxon>Capitellidae</taxon>
        <taxon>Capitella</taxon>
    </lineage>
</organism>
<feature type="transmembrane region" description="Helical" evidence="9">
    <location>
        <begin position="63"/>
        <end position="84"/>
    </location>
</feature>
<dbReference type="GO" id="GO:0005886">
    <property type="term" value="C:plasma membrane"/>
    <property type="evidence" value="ECO:0007669"/>
    <property type="project" value="UniProtKB-SubCell"/>
</dbReference>
<feature type="transmembrane region" description="Helical" evidence="9">
    <location>
        <begin position="241"/>
        <end position="265"/>
    </location>
</feature>
<dbReference type="PANTHER" id="PTHR24249:SF372">
    <property type="entry name" value="G-PROTEIN COUPLED RECEPTORS FAMILY 1 PROFILE DOMAIN-CONTAINING PROTEIN"/>
    <property type="match status" value="1"/>
</dbReference>
<reference evidence="12" key="3">
    <citation type="submission" date="2015-06" db="UniProtKB">
        <authorList>
            <consortium name="EnsemblMetazoa"/>
        </authorList>
    </citation>
    <scope>IDENTIFICATION</scope>
</reference>
<reference evidence="11 13" key="2">
    <citation type="journal article" date="2013" name="Nature">
        <title>Insights into bilaterian evolution from three spiralian genomes.</title>
        <authorList>
            <person name="Simakov O."/>
            <person name="Marletaz F."/>
            <person name="Cho S.J."/>
            <person name="Edsinger-Gonzales E."/>
            <person name="Havlak P."/>
            <person name="Hellsten U."/>
            <person name="Kuo D.H."/>
            <person name="Larsson T."/>
            <person name="Lv J."/>
            <person name="Arendt D."/>
            <person name="Savage R."/>
            <person name="Osoegawa K."/>
            <person name="de Jong P."/>
            <person name="Grimwood J."/>
            <person name="Chapman J.A."/>
            <person name="Shapiro H."/>
            <person name="Aerts A."/>
            <person name="Otillar R.P."/>
            <person name="Terry A.Y."/>
            <person name="Boore J.L."/>
            <person name="Grigoriev I.V."/>
            <person name="Lindberg D.R."/>
            <person name="Seaver E.C."/>
            <person name="Weisblat D.A."/>
            <person name="Putnam N.H."/>
            <person name="Rokhsar D.S."/>
        </authorList>
    </citation>
    <scope>NUCLEOTIDE SEQUENCE</scope>
    <source>
        <strain evidence="11 13">I ESC-2004</strain>
    </source>
</reference>
<dbReference type="PRINTS" id="PR00237">
    <property type="entry name" value="GPCRRHODOPSN"/>
</dbReference>
<evidence type="ECO:0000256" key="6">
    <source>
        <dbReference type="ARBA" id="ARBA00023136"/>
    </source>
</evidence>
<feature type="transmembrane region" description="Helical" evidence="9">
    <location>
        <begin position="271"/>
        <end position="291"/>
    </location>
</feature>
<evidence type="ECO:0000256" key="5">
    <source>
        <dbReference type="ARBA" id="ARBA00023040"/>
    </source>
</evidence>
<evidence type="ECO:0000313" key="11">
    <source>
        <dbReference type="EMBL" id="ELU04153.1"/>
    </source>
</evidence>